<dbReference type="RefSeq" id="WP_248344147.1">
    <property type="nucleotide sequence ID" value="NZ_AP025592.1"/>
</dbReference>
<evidence type="ECO:0000256" key="1">
    <source>
        <dbReference type="SAM" id="Phobius"/>
    </source>
</evidence>
<feature type="transmembrane region" description="Helical" evidence="1">
    <location>
        <begin position="447"/>
        <end position="469"/>
    </location>
</feature>
<feature type="transmembrane region" description="Helical" evidence="1">
    <location>
        <begin position="97"/>
        <end position="117"/>
    </location>
</feature>
<feature type="transmembrane region" description="Helical" evidence="1">
    <location>
        <begin position="401"/>
        <end position="427"/>
    </location>
</feature>
<feature type="transmembrane region" description="Helical" evidence="1">
    <location>
        <begin position="330"/>
        <end position="350"/>
    </location>
</feature>
<feature type="transmembrane region" description="Helical" evidence="1">
    <location>
        <begin position="200"/>
        <end position="217"/>
    </location>
</feature>
<accession>A0ABM7X6J9</accession>
<feature type="transmembrane region" description="Helical" evidence="1">
    <location>
        <begin position="756"/>
        <end position="775"/>
    </location>
</feature>
<keyword evidence="1" id="KW-1133">Transmembrane helix</keyword>
<dbReference type="Proteomes" id="UP001162734">
    <property type="component" value="Chromosome"/>
</dbReference>
<sequence>MTPRGCPSGLARVALALAALLGLAWAPVLLGGAWVQRDALRYMLPAWQVASRALAAGRWPEWMDGVGFGAAFAANPVHAVATPLGWLAAALPGPGGLAAWSVLHLLVAGLGAAAFAARLGAARLGALFAGASLALGGYAGSVLVNGLGPAIAWTPWVAWAAEGLAAAAGQEGPHRRRALAAASAWLAAALAFQLSTGEPLCALGAAYLAGVVLLARSPRRLEALGALAASGAAALLLAAVAVLPAAALLAGSSRLSERGAQAGSWALHPLRLVELVWPGALGDPAGQGWLARALAPAPGGGEPFWSLLLHAGAPALLLAAWAGRERRLRGLLAGSGLLLLLALGAHTPVWPAWRAVFLPEQLGRYAEKHVFGALVLWSALAGVGFTRCFEERRAGRGLRAGAWAAAAGLAAAALGLGALRPVAAGWVAARAQALALPLDAAGGVEAAVRGGLAGAAGAAAFAVALGLAARARLGGLAAGLAAAGALLPSVGLVRSAVLVAPRALVESRPAALAPIPASPGRPPPRLMRPEGFAMRTRVEDGADFARLFREALEPNVPASFGVAALPGFEPSESRRALRFWATVFPRMTWESLTRLCGVEWVYVQRPMSEATGLPAIAAGPDGWSLQRAPGVRPRAFVTPRWARAATEDEALSLLAADGREADPALVVLAGPGPLPPGGAEGPLVPCEAASPEPERVEVRCEAPRGGQLVLLDELADGWTAELDGRPAPIALADGLFRAVQVEPGRHRAVFRYRTPGLRLGAAISLAAWAAWGLALTRLRRRGRAAPG</sequence>
<protein>
    <recommendedName>
        <fullName evidence="4">YfhO family protein</fullName>
    </recommendedName>
</protein>
<evidence type="ECO:0000313" key="3">
    <source>
        <dbReference type="Proteomes" id="UP001162734"/>
    </source>
</evidence>
<name>A0ABM7X6J9_9BACT</name>
<dbReference type="PANTHER" id="PTHR38454">
    <property type="entry name" value="INTEGRAL MEMBRANE PROTEIN-RELATED"/>
    <property type="match status" value="1"/>
</dbReference>
<keyword evidence="1" id="KW-0812">Transmembrane</keyword>
<feature type="transmembrane region" description="Helical" evidence="1">
    <location>
        <begin position="124"/>
        <end position="144"/>
    </location>
</feature>
<feature type="transmembrane region" description="Helical" evidence="1">
    <location>
        <begin position="370"/>
        <end position="389"/>
    </location>
</feature>
<feature type="transmembrane region" description="Helical" evidence="1">
    <location>
        <begin position="476"/>
        <end position="500"/>
    </location>
</feature>
<keyword evidence="3" id="KW-1185">Reference proteome</keyword>
<dbReference type="EMBL" id="AP025592">
    <property type="protein sequence ID" value="BDG07418.1"/>
    <property type="molecule type" value="Genomic_DNA"/>
</dbReference>
<evidence type="ECO:0008006" key="4">
    <source>
        <dbReference type="Google" id="ProtNLM"/>
    </source>
</evidence>
<gene>
    <name evidence="2" type="ORF">AMPC_05310</name>
</gene>
<keyword evidence="1" id="KW-0472">Membrane</keyword>
<organism evidence="2 3">
    <name type="scientific">Anaeromyxobacter paludicola</name>
    <dbReference type="NCBI Taxonomy" id="2918171"/>
    <lineage>
        <taxon>Bacteria</taxon>
        <taxon>Pseudomonadati</taxon>
        <taxon>Myxococcota</taxon>
        <taxon>Myxococcia</taxon>
        <taxon>Myxococcales</taxon>
        <taxon>Cystobacterineae</taxon>
        <taxon>Anaeromyxobacteraceae</taxon>
        <taxon>Anaeromyxobacter</taxon>
    </lineage>
</organism>
<proteinExistence type="predicted"/>
<dbReference type="InterPro" id="IPR018580">
    <property type="entry name" value="Uncharacterised_YfhO"/>
</dbReference>
<feature type="transmembrane region" description="Helical" evidence="1">
    <location>
        <begin position="224"/>
        <end position="249"/>
    </location>
</feature>
<feature type="transmembrane region" description="Helical" evidence="1">
    <location>
        <begin position="304"/>
        <end position="323"/>
    </location>
</feature>
<reference evidence="3" key="1">
    <citation type="journal article" date="2022" name="Int. J. Syst. Evol. Microbiol.">
        <title>Anaeromyxobacter oryzae sp. nov., Anaeromyxobacter diazotrophicus sp. nov. and Anaeromyxobacter paludicola sp. nov., isolated from paddy soils.</title>
        <authorList>
            <person name="Itoh H."/>
            <person name="Xu Z."/>
            <person name="Mise K."/>
            <person name="Masuda Y."/>
            <person name="Ushijima N."/>
            <person name="Hayakawa C."/>
            <person name="Shiratori Y."/>
            <person name="Senoo K."/>
        </authorList>
    </citation>
    <scope>NUCLEOTIDE SEQUENCE [LARGE SCALE GENOMIC DNA]</scope>
    <source>
        <strain evidence="3">Red630</strain>
    </source>
</reference>
<evidence type="ECO:0000313" key="2">
    <source>
        <dbReference type="EMBL" id="BDG07418.1"/>
    </source>
</evidence>
<dbReference type="PANTHER" id="PTHR38454:SF1">
    <property type="entry name" value="INTEGRAL MEMBRANE PROTEIN"/>
    <property type="match status" value="1"/>
</dbReference>